<feature type="chain" id="PRO_5043982630" description="Phosphoglycerate mutase" evidence="2">
    <location>
        <begin position="26"/>
        <end position="270"/>
    </location>
</feature>
<accession>A0AAX4K732</accession>
<dbReference type="AlphaFoldDB" id="A0AAX4K732"/>
<evidence type="ECO:0000256" key="2">
    <source>
        <dbReference type="SAM" id="SignalP"/>
    </source>
</evidence>
<proteinExistence type="predicted"/>
<dbReference type="RefSeq" id="XP_066079660.1">
    <property type="nucleotide sequence ID" value="XM_066223563.1"/>
</dbReference>
<evidence type="ECO:0008006" key="5">
    <source>
        <dbReference type="Google" id="ProtNLM"/>
    </source>
</evidence>
<feature type="signal peptide" evidence="2">
    <location>
        <begin position="1"/>
        <end position="25"/>
    </location>
</feature>
<evidence type="ECO:0000313" key="3">
    <source>
        <dbReference type="EMBL" id="WWC92898.1"/>
    </source>
</evidence>
<dbReference type="EMBL" id="CP144108">
    <property type="protein sequence ID" value="WWC92898.1"/>
    <property type="molecule type" value="Genomic_DNA"/>
</dbReference>
<dbReference type="Proteomes" id="UP001355207">
    <property type="component" value="Chromosome 11"/>
</dbReference>
<reference evidence="3 4" key="1">
    <citation type="submission" date="2024-01" db="EMBL/GenBank/DDBJ databases">
        <title>Comparative genomics of Cryptococcus and Kwoniella reveals pathogenesis evolution and contrasting modes of karyotype evolution via chromosome fusion or intercentromeric recombination.</title>
        <authorList>
            <person name="Coelho M.A."/>
            <person name="David-Palma M."/>
            <person name="Shea T."/>
            <person name="Bowers K."/>
            <person name="McGinley-Smith S."/>
            <person name="Mohammad A.W."/>
            <person name="Gnirke A."/>
            <person name="Yurkov A.M."/>
            <person name="Nowrousian M."/>
            <person name="Sun S."/>
            <person name="Cuomo C.A."/>
            <person name="Heitman J."/>
        </authorList>
    </citation>
    <scope>NUCLEOTIDE SEQUENCE [LARGE SCALE GENOMIC DNA]</scope>
    <source>
        <strain evidence="3 4">CBS 6074</strain>
    </source>
</reference>
<dbReference type="GeneID" id="91098528"/>
<evidence type="ECO:0000313" key="4">
    <source>
        <dbReference type="Proteomes" id="UP001355207"/>
    </source>
</evidence>
<feature type="region of interest" description="Disordered" evidence="1">
    <location>
        <begin position="47"/>
        <end position="93"/>
    </location>
</feature>
<sequence>MTIRPLPTLFITLVLLGIGLTVTSSFSDPETLPPISNRIILIRHAEKGFTPDQKPKSNDLTKRSWFERPPWGGGPPGGPRGPPGGKFPNGLSDKGRERAQFLRKLFGNESEYDFGLIFAAPWSADEKETERTYATVAPLASDLGLMVDISCANSDASCIKAIVDDYAKGSDKDILISWKHRELHVIATALGANNAITHYPDERNDIIWIMMDGAIVEKRTQHCPKLDDGRIDEGDPDLAIEKPRQSLLAKLADIMRFGGFWRSVLSKELY</sequence>
<keyword evidence="2" id="KW-0732">Signal</keyword>
<feature type="compositionally biased region" description="Basic and acidic residues" evidence="1">
    <location>
        <begin position="47"/>
        <end position="66"/>
    </location>
</feature>
<gene>
    <name evidence="3" type="ORF">L201_007860</name>
</gene>
<feature type="compositionally biased region" description="Pro residues" evidence="1">
    <location>
        <begin position="72"/>
        <end position="82"/>
    </location>
</feature>
<protein>
    <recommendedName>
        <fullName evidence="5">Phosphoglycerate mutase</fullName>
    </recommendedName>
</protein>
<name>A0AAX4K732_9TREE</name>
<keyword evidence="4" id="KW-1185">Reference proteome</keyword>
<organism evidence="3 4">
    <name type="scientific">Kwoniella dendrophila CBS 6074</name>
    <dbReference type="NCBI Taxonomy" id="1295534"/>
    <lineage>
        <taxon>Eukaryota</taxon>
        <taxon>Fungi</taxon>
        <taxon>Dikarya</taxon>
        <taxon>Basidiomycota</taxon>
        <taxon>Agaricomycotina</taxon>
        <taxon>Tremellomycetes</taxon>
        <taxon>Tremellales</taxon>
        <taxon>Cryptococcaceae</taxon>
        <taxon>Kwoniella</taxon>
    </lineage>
</organism>
<evidence type="ECO:0000256" key="1">
    <source>
        <dbReference type="SAM" id="MobiDB-lite"/>
    </source>
</evidence>